<organism evidence="2 3">
    <name type="scientific">Shinella oryzae</name>
    <dbReference type="NCBI Taxonomy" id="2871820"/>
    <lineage>
        <taxon>Bacteria</taxon>
        <taxon>Pseudomonadati</taxon>
        <taxon>Pseudomonadota</taxon>
        <taxon>Alphaproteobacteria</taxon>
        <taxon>Hyphomicrobiales</taxon>
        <taxon>Rhizobiaceae</taxon>
        <taxon>Shinella</taxon>
    </lineage>
</organism>
<dbReference type="PANTHER" id="PTHR24222">
    <property type="entry name" value="ABC TRANSPORTER B FAMILY"/>
    <property type="match status" value="1"/>
</dbReference>
<gene>
    <name evidence="2" type="ORF">Q9315_22740</name>
</gene>
<feature type="domain" description="ABC transporter" evidence="1">
    <location>
        <begin position="21"/>
        <end position="64"/>
    </location>
</feature>
<keyword evidence="2" id="KW-0614">Plasmid</keyword>
<dbReference type="SUPFAM" id="SSF52540">
    <property type="entry name" value="P-loop containing nucleoside triphosphate hydrolases"/>
    <property type="match status" value="1"/>
</dbReference>
<dbReference type="GO" id="GO:0005524">
    <property type="term" value="F:ATP binding"/>
    <property type="evidence" value="ECO:0007669"/>
    <property type="project" value="UniProtKB-KW"/>
</dbReference>
<dbReference type="Gene3D" id="3.40.50.300">
    <property type="entry name" value="P-loop containing nucleotide triphosphate hydrolases"/>
    <property type="match status" value="1"/>
</dbReference>
<evidence type="ECO:0000313" key="2">
    <source>
        <dbReference type="EMBL" id="WLS04994.1"/>
    </source>
</evidence>
<accession>A0ABY9KBD2</accession>
<evidence type="ECO:0000259" key="1">
    <source>
        <dbReference type="Pfam" id="PF00005"/>
    </source>
</evidence>
<proteinExistence type="predicted"/>
<keyword evidence="2" id="KW-0067">ATP-binding</keyword>
<dbReference type="EMBL" id="CP132315">
    <property type="protein sequence ID" value="WLS04994.1"/>
    <property type="molecule type" value="Genomic_DNA"/>
</dbReference>
<dbReference type="Proteomes" id="UP001225788">
    <property type="component" value="Plasmid unnamed1"/>
</dbReference>
<dbReference type="PANTHER" id="PTHR24222:SF76">
    <property type="entry name" value="MYCOBACTIN IMPORT ATP-BINDING_PERMEASE PROTEIN IRTB"/>
    <property type="match status" value="1"/>
</dbReference>
<geneLocation type="plasmid" evidence="2 3">
    <name>unnamed1</name>
</geneLocation>
<evidence type="ECO:0000313" key="3">
    <source>
        <dbReference type="Proteomes" id="UP001225788"/>
    </source>
</evidence>
<keyword evidence="3" id="KW-1185">Reference proteome</keyword>
<keyword evidence="2" id="KW-0547">Nucleotide-binding</keyword>
<dbReference type="InterPro" id="IPR003439">
    <property type="entry name" value="ABC_transporter-like_ATP-bd"/>
</dbReference>
<protein>
    <submittedName>
        <fullName evidence="2">ATP-binding cassette domain-containing protein</fullName>
    </submittedName>
</protein>
<reference evidence="2 3" key="1">
    <citation type="submission" date="2023-08" db="EMBL/GenBank/DDBJ databases">
        <title>Pathogen: clinical or host-associated sample.</title>
        <authorList>
            <person name="Hergert J."/>
            <person name="Casey R."/>
            <person name="Wagner J."/>
            <person name="Young E.L."/>
            <person name="Oakeson K.F."/>
        </authorList>
    </citation>
    <scope>NUCLEOTIDE SEQUENCE [LARGE SCALE GENOMIC DNA]</scope>
    <source>
        <strain evidence="2 3">UPHL-collab-2</strain>
        <plasmid evidence="2 3">unnamed1</plasmid>
    </source>
</reference>
<dbReference type="Pfam" id="PF00005">
    <property type="entry name" value="ABC_tran"/>
    <property type="match status" value="1"/>
</dbReference>
<dbReference type="InterPro" id="IPR039421">
    <property type="entry name" value="Type_1_exporter"/>
</dbReference>
<name>A0ABY9KBD2_9HYPH</name>
<dbReference type="InterPro" id="IPR027417">
    <property type="entry name" value="P-loop_NTPase"/>
</dbReference>
<sequence length="128" mass="14349">MLSKVWPVLSSNAASALQWRQSLPTQHTGRRAGYSIVWGQRQRISIARAFLKNAPVLILAEATSHVDAVSEARVRTALDELMNDRTTVIIARRLSTIRAAGEILVMRDGPIVEWGTHRETDGHERLLR</sequence>